<reference evidence="3" key="1">
    <citation type="submission" date="2022-11" db="UniProtKB">
        <authorList>
            <consortium name="WormBaseParasite"/>
        </authorList>
    </citation>
    <scope>IDENTIFICATION</scope>
</reference>
<evidence type="ECO:0000313" key="2">
    <source>
        <dbReference type="Proteomes" id="UP000887574"/>
    </source>
</evidence>
<dbReference type="InterPro" id="IPR011990">
    <property type="entry name" value="TPR-like_helical_dom_sf"/>
</dbReference>
<organism evidence="2 3">
    <name type="scientific">Ditylenchus dipsaci</name>
    <dbReference type="NCBI Taxonomy" id="166011"/>
    <lineage>
        <taxon>Eukaryota</taxon>
        <taxon>Metazoa</taxon>
        <taxon>Ecdysozoa</taxon>
        <taxon>Nematoda</taxon>
        <taxon>Chromadorea</taxon>
        <taxon>Rhabditida</taxon>
        <taxon>Tylenchina</taxon>
        <taxon>Tylenchomorpha</taxon>
        <taxon>Sphaerularioidea</taxon>
        <taxon>Anguinidae</taxon>
        <taxon>Anguininae</taxon>
        <taxon>Ditylenchus</taxon>
    </lineage>
</organism>
<dbReference type="Proteomes" id="UP000887574">
    <property type="component" value="Unplaced"/>
</dbReference>
<name>A0A915D5F9_9BILA</name>
<dbReference type="AlphaFoldDB" id="A0A915D5F9"/>
<proteinExistence type="predicted"/>
<accession>A0A915D5F9</accession>
<dbReference type="Gene3D" id="1.25.40.10">
    <property type="entry name" value="Tetratricopeptide repeat domain"/>
    <property type="match status" value="1"/>
</dbReference>
<evidence type="ECO:0000256" key="1">
    <source>
        <dbReference type="SAM" id="MobiDB-lite"/>
    </source>
</evidence>
<protein>
    <submittedName>
        <fullName evidence="3">Uncharacterized protein</fullName>
    </submittedName>
</protein>
<feature type="region of interest" description="Disordered" evidence="1">
    <location>
        <begin position="45"/>
        <end position="66"/>
    </location>
</feature>
<evidence type="ECO:0000313" key="3">
    <source>
        <dbReference type="WBParaSite" id="jg15590"/>
    </source>
</evidence>
<keyword evidence="2" id="KW-1185">Reference proteome</keyword>
<sequence>MSHLRSRHTYSLVGQTYLLSWLSYLVSRITCPVSRYNYSLASTLSPGTPTHSPGTSTNSPGTPTDSSGIPTIAFRICDKMDEKVEKLERRLKCALQREEYYEAHQVCRMLCSRLVGAQNEDKLLSLLKSTSSTLREAKELECAADLDALCAKISENCSQKKHASLPSKTVDFDLD</sequence>
<dbReference type="WBParaSite" id="jg15590">
    <property type="protein sequence ID" value="jg15590"/>
    <property type="gene ID" value="jg15590"/>
</dbReference>